<dbReference type="CDD" id="cd07040">
    <property type="entry name" value="HP"/>
    <property type="match status" value="1"/>
</dbReference>
<proteinExistence type="predicted"/>
<reference evidence="1 2" key="1">
    <citation type="submission" date="2015-03" db="EMBL/GenBank/DDBJ databases">
        <title>Draft Genome Sequence of Burkholderia andropogonis type strain ICMP2807, isolated from Sorghum bicolor.</title>
        <authorList>
            <person name="Lopes-Santos L."/>
            <person name="Castro D.B."/>
            <person name="Ottoboni L.M."/>
            <person name="Park D."/>
            <person name="Weirc B.S."/>
            <person name="Destefano S.A."/>
        </authorList>
    </citation>
    <scope>NUCLEOTIDE SEQUENCE [LARGE SCALE GENOMIC DNA]</scope>
    <source>
        <strain evidence="1 2">ICMP2807</strain>
    </source>
</reference>
<accession>A0A0F5JVX5</accession>
<dbReference type="AlphaFoldDB" id="A0A0F5JVX5"/>
<dbReference type="Proteomes" id="UP000033618">
    <property type="component" value="Unassembled WGS sequence"/>
</dbReference>
<comment type="caution">
    <text evidence="1">The sequence shown here is derived from an EMBL/GenBank/DDBJ whole genome shotgun (WGS) entry which is preliminary data.</text>
</comment>
<protein>
    <recommendedName>
        <fullName evidence="3">Histidine phosphatase family protein</fullName>
    </recommendedName>
</protein>
<evidence type="ECO:0000313" key="1">
    <source>
        <dbReference type="EMBL" id="KKB61825.1"/>
    </source>
</evidence>
<evidence type="ECO:0008006" key="3">
    <source>
        <dbReference type="Google" id="ProtNLM"/>
    </source>
</evidence>
<name>A0A0F5JVX5_9BURK</name>
<dbReference type="EMBL" id="LAQU01000031">
    <property type="protein sequence ID" value="KKB61825.1"/>
    <property type="molecule type" value="Genomic_DNA"/>
</dbReference>
<sequence>MPAPDVVETIVMVRHGEKPMQGLGQLNCQGLNRSLALPKVLQRLYGKPDVIIAPNPAILKSDLGRSYAYVRPLATIEPTAIVNGMPVEVTLGYDDRDGLVDRLLASDLQGKTVYVAWEHRIAEQVAKTLMKRLGTSEDVVPRWGGGDYDSIYVVRVTGVTGQTRTARFAHDHQHLDGVSTRCP</sequence>
<keyword evidence="2" id="KW-1185">Reference proteome</keyword>
<dbReference type="STRING" id="28092.WM40_21120"/>
<evidence type="ECO:0000313" key="2">
    <source>
        <dbReference type="Proteomes" id="UP000033618"/>
    </source>
</evidence>
<dbReference type="PATRIC" id="fig|28092.6.peg.4973"/>
<gene>
    <name evidence="1" type="ORF">WM40_21120</name>
</gene>
<organism evidence="1 2">
    <name type="scientific">Robbsia andropogonis</name>
    <dbReference type="NCBI Taxonomy" id="28092"/>
    <lineage>
        <taxon>Bacteria</taxon>
        <taxon>Pseudomonadati</taxon>
        <taxon>Pseudomonadota</taxon>
        <taxon>Betaproteobacteria</taxon>
        <taxon>Burkholderiales</taxon>
        <taxon>Burkholderiaceae</taxon>
        <taxon>Robbsia</taxon>
    </lineage>
</organism>